<dbReference type="Gene3D" id="3.40.50.2000">
    <property type="entry name" value="Glycogen Phosphorylase B"/>
    <property type="match status" value="2"/>
</dbReference>
<dbReference type="InterPro" id="IPR017521">
    <property type="entry name" value="Sugar_tfrase_PEP-CTERM_Stp1"/>
</dbReference>
<dbReference type="NCBIfam" id="TIGR03087">
    <property type="entry name" value="stp1"/>
    <property type="match status" value="1"/>
</dbReference>
<keyword evidence="2" id="KW-1185">Reference proteome</keyword>
<proteinExistence type="predicted"/>
<reference evidence="2" key="2">
    <citation type="submission" date="2016-04" db="EMBL/GenBank/DDBJ databases">
        <title>First Complete Genome Sequence of a Subdivision 6 Acidobacterium.</title>
        <authorList>
            <person name="Huang S."/>
            <person name="Vieira S."/>
            <person name="Bunk B."/>
            <person name="Riedel T."/>
            <person name="Sproeer C."/>
            <person name="Overmann J."/>
        </authorList>
    </citation>
    <scope>NUCLEOTIDE SEQUENCE [LARGE SCALE GENOMIC DNA]</scope>
    <source>
        <strain evidence="2">DSM 100886 HEG_-6_39</strain>
    </source>
</reference>
<protein>
    <submittedName>
        <fullName evidence="1">Sugar transferase, PEP-CTERM/EpsH1 system associated</fullName>
    </submittedName>
</protein>
<dbReference type="PATRIC" id="fig|1813736.3.peg.3493"/>
<evidence type="ECO:0000313" key="1">
    <source>
        <dbReference type="EMBL" id="AMY10059.1"/>
    </source>
</evidence>
<accession>A0A143PQH5</accession>
<dbReference type="Pfam" id="PF13692">
    <property type="entry name" value="Glyco_trans_1_4"/>
    <property type="match status" value="1"/>
</dbReference>
<dbReference type="OrthoDB" id="9807209at2"/>
<dbReference type="PANTHER" id="PTHR12526:SF600">
    <property type="entry name" value="GLYCOSYL TRANSFERASE GROUP 1"/>
    <property type="match status" value="1"/>
</dbReference>
<dbReference type="RefSeq" id="WP_110171740.1">
    <property type="nucleotide sequence ID" value="NZ_CP015136.1"/>
</dbReference>
<sequence length="401" mass="42994">MRVLVLTQRLPYAPNRGDRLRAFHQIRHLRAQGWTVDVLSLVHDAEEAAEAGPLRAAGARVQTAAVPHLRNKVAGLFSLPGARPLTLTLLDSPELPAAIASLTSDGLPDAILACSSGMAAIALRPPLDAVPLVIDFVDVDSEKWRALGATSRWPMSWIYGREQRTLQAFETRVARSAFISLLTTERERQALLAFAPEARAVVIPNGIDLDSFRRPAHAERSPEPRVVFTGVMNYVPNADAAVWLAREIWPQVRVKMPEARLDIVGASPSPAVQELDDQSVGVTVTGSVADVRPYLWRAHAAVAPLRVARGVQNKVLEAAAAGLPCIVTPSVSAGLPPALRSICPVAETAEALGDHLCRALDSAHEPARWTTAVAGLAWSQALAALPGLLADAACTRMPRPQ</sequence>
<evidence type="ECO:0000313" key="2">
    <source>
        <dbReference type="Proteomes" id="UP000076079"/>
    </source>
</evidence>
<dbReference type="SUPFAM" id="SSF53756">
    <property type="entry name" value="UDP-Glycosyltransferase/glycogen phosphorylase"/>
    <property type="match status" value="1"/>
</dbReference>
<reference evidence="1 2" key="1">
    <citation type="journal article" date="2016" name="Genome Announc.">
        <title>First Complete Genome Sequence of a Subdivision 6 Acidobacterium Strain.</title>
        <authorList>
            <person name="Huang S."/>
            <person name="Vieira S."/>
            <person name="Bunk B."/>
            <person name="Riedel T."/>
            <person name="Sproer C."/>
            <person name="Overmann J."/>
        </authorList>
    </citation>
    <scope>NUCLEOTIDE SEQUENCE [LARGE SCALE GENOMIC DNA]</scope>
    <source>
        <strain evidence="2">DSM 100886 HEG_-6_39</strain>
    </source>
</reference>
<organism evidence="1 2">
    <name type="scientific">Luteitalea pratensis</name>
    <dbReference type="NCBI Taxonomy" id="1855912"/>
    <lineage>
        <taxon>Bacteria</taxon>
        <taxon>Pseudomonadati</taxon>
        <taxon>Acidobacteriota</taxon>
        <taxon>Vicinamibacteria</taxon>
        <taxon>Vicinamibacterales</taxon>
        <taxon>Vicinamibacteraceae</taxon>
        <taxon>Luteitalea</taxon>
    </lineage>
</organism>
<dbReference type="CDD" id="cd03801">
    <property type="entry name" value="GT4_PimA-like"/>
    <property type="match status" value="1"/>
</dbReference>
<dbReference type="Proteomes" id="UP000076079">
    <property type="component" value="Chromosome"/>
</dbReference>
<name>A0A143PQH5_LUTPR</name>
<dbReference type="STRING" id="1855912.LuPra_03287"/>
<dbReference type="GO" id="GO:0016757">
    <property type="term" value="F:glycosyltransferase activity"/>
    <property type="evidence" value="ECO:0007669"/>
    <property type="project" value="TreeGrafter"/>
</dbReference>
<keyword evidence="1" id="KW-0808">Transferase</keyword>
<gene>
    <name evidence="1" type="ORF">LuPra_03287</name>
</gene>
<dbReference type="PANTHER" id="PTHR12526">
    <property type="entry name" value="GLYCOSYLTRANSFERASE"/>
    <property type="match status" value="1"/>
</dbReference>
<dbReference type="EMBL" id="CP015136">
    <property type="protein sequence ID" value="AMY10059.1"/>
    <property type="molecule type" value="Genomic_DNA"/>
</dbReference>
<dbReference type="AlphaFoldDB" id="A0A143PQH5"/>
<dbReference type="KEGG" id="abac:LuPra_03287"/>